<dbReference type="EMBL" id="CAVMJV010000025">
    <property type="protein sequence ID" value="CAK5074143.1"/>
    <property type="molecule type" value="Genomic_DNA"/>
</dbReference>
<evidence type="ECO:0000313" key="2">
    <source>
        <dbReference type="Proteomes" id="UP001497535"/>
    </source>
</evidence>
<name>A0ACB0Z5K3_MELEN</name>
<organism evidence="1 2">
    <name type="scientific">Meloidogyne enterolobii</name>
    <name type="common">Root-knot nematode worm</name>
    <name type="synonym">Meloidogyne mayaguensis</name>
    <dbReference type="NCBI Taxonomy" id="390850"/>
    <lineage>
        <taxon>Eukaryota</taxon>
        <taxon>Metazoa</taxon>
        <taxon>Ecdysozoa</taxon>
        <taxon>Nematoda</taxon>
        <taxon>Chromadorea</taxon>
        <taxon>Rhabditida</taxon>
        <taxon>Tylenchina</taxon>
        <taxon>Tylenchomorpha</taxon>
        <taxon>Tylenchoidea</taxon>
        <taxon>Meloidogynidae</taxon>
        <taxon>Meloidogyninae</taxon>
        <taxon>Meloidogyne</taxon>
    </lineage>
</organism>
<proteinExistence type="predicted"/>
<reference evidence="1" key="1">
    <citation type="submission" date="2023-11" db="EMBL/GenBank/DDBJ databases">
        <authorList>
            <person name="Poullet M."/>
        </authorList>
    </citation>
    <scope>NUCLEOTIDE SEQUENCE</scope>
    <source>
        <strain evidence="1">E1834</strain>
    </source>
</reference>
<protein>
    <submittedName>
        <fullName evidence="1">Uncharacterized protein</fullName>
    </submittedName>
</protein>
<dbReference type="Proteomes" id="UP001497535">
    <property type="component" value="Unassembled WGS sequence"/>
</dbReference>
<accession>A0ACB0Z5K3</accession>
<gene>
    <name evidence="1" type="ORF">MENTE1834_LOCUS20847</name>
</gene>
<sequence>MQHTSSLFFGQRLCLEELKTQNSVNSNECLILSGHGNTVEIYRVYAQSADGDFDRFELLSTLDIFSSTKSSVQKIIWLENGALFCVGEQECQILCLDRIDLKFPIKTYQNLYFDDWIIGAKCVDGTRVFFNFVYISEFLRTILTDKF</sequence>
<evidence type="ECO:0000313" key="1">
    <source>
        <dbReference type="EMBL" id="CAK5074143.1"/>
    </source>
</evidence>
<comment type="caution">
    <text evidence="1">The sequence shown here is derived from an EMBL/GenBank/DDBJ whole genome shotgun (WGS) entry which is preliminary data.</text>
</comment>
<keyword evidence="2" id="KW-1185">Reference proteome</keyword>